<organism evidence="1">
    <name type="scientific">Arundo donax</name>
    <name type="common">Giant reed</name>
    <name type="synonym">Donax arundinaceus</name>
    <dbReference type="NCBI Taxonomy" id="35708"/>
    <lineage>
        <taxon>Eukaryota</taxon>
        <taxon>Viridiplantae</taxon>
        <taxon>Streptophyta</taxon>
        <taxon>Embryophyta</taxon>
        <taxon>Tracheophyta</taxon>
        <taxon>Spermatophyta</taxon>
        <taxon>Magnoliopsida</taxon>
        <taxon>Liliopsida</taxon>
        <taxon>Poales</taxon>
        <taxon>Poaceae</taxon>
        <taxon>PACMAD clade</taxon>
        <taxon>Arundinoideae</taxon>
        <taxon>Arundineae</taxon>
        <taxon>Arundo</taxon>
    </lineage>
</organism>
<reference evidence="1" key="1">
    <citation type="submission" date="2014-09" db="EMBL/GenBank/DDBJ databases">
        <authorList>
            <person name="Magalhaes I.L.F."/>
            <person name="Oliveira U."/>
            <person name="Santos F.R."/>
            <person name="Vidigal T.H.D.A."/>
            <person name="Brescovit A.D."/>
            <person name="Santos A.J."/>
        </authorList>
    </citation>
    <scope>NUCLEOTIDE SEQUENCE</scope>
    <source>
        <tissue evidence="1">Shoot tissue taken approximately 20 cm above the soil surface</tissue>
    </source>
</reference>
<name>A0A0A8Z0Z5_ARUDO</name>
<evidence type="ECO:0000313" key="1">
    <source>
        <dbReference type="EMBL" id="JAD33049.1"/>
    </source>
</evidence>
<reference evidence="1" key="2">
    <citation type="journal article" date="2015" name="Data Brief">
        <title>Shoot transcriptome of the giant reed, Arundo donax.</title>
        <authorList>
            <person name="Barrero R.A."/>
            <person name="Guerrero F.D."/>
            <person name="Moolhuijzen P."/>
            <person name="Goolsby J.A."/>
            <person name="Tidwell J."/>
            <person name="Bellgard S.E."/>
            <person name="Bellgard M.I."/>
        </authorList>
    </citation>
    <scope>NUCLEOTIDE SEQUENCE</scope>
    <source>
        <tissue evidence="1">Shoot tissue taken approximately 20 cm above the soil surface</tissue>
    </source>
</reference>
<dbReference type="AlphaFoldDB" id="A0A0A8Z0Z5"/>
<proteinExistence type="predicted"/>
<dbReference type="EMBL" id="GBRH01264846">
    <property type="protein sequence ID" value="JAD33049.1"/>
    <property type="molecule type" value="Transcribed_RNA"/>
</dbReference>
<sequence length="34" mass="3806">MSLQHQKSACGDLRTKELIKCSEISILLFSTTSH</sequence>
<accession>A0A0A8Z0Z5</accession>
<protein>
    <submittedName>
        <fullName evidence="1">Uncharacterized protein</fullName>
    </submittedName>
</protein>